<gene>
    <name evidence="1" type="ORF">AK812_SmicGene3513</name>
</gene>
<dbReference type="EMBL" id="LSRX01000041">
    <property type="protein sequence ID" value="OLQ12568.1"/>
    <property type="molecule type" value="Genomic_DNA"/>
</dbReference>
<name>A0A1Q9EYP1_SYMMI</name>
<sequence>MLLCSDWVELMSTGPTSVNAFPKVIGHALRHLSFFPGRAECFQDRPVYSGGMPSSSTHTYATMDFGETAYFRSLLLIIFIALVRALHQPIPDKKSPIGRLLSKLIKPAPVRTNTGKDLWKEVGTAMNVDVESEPVQVLQIGVEIELASKILADIGQARTGSFPSGTVLAAPPRNHAAGEHTVSGVPVRAGNPPSPHRFGQPRECPDAHEALDLEHDGEDQEGHGDLIALVEAIFLVFAPRYRHEIYHLMIPSNSTVNEAIHQIADTRDSETSICFACLTPAVPQPTSAFACLLATPVWVSSGICLLDARSINQGIFAHQFFGRIKRASILLQIGHPPPSDLQVFHDGTALEDEVLHEFPTGCLLVILPAEAGYVARPTFQQVLTNSGWDQSDPFLHPETRTDFLMIHEHGQRVLPIDLDNDDTSAKFKR</sequence>
<dbReference type="Proteomes" id="UP000186817">
    <property type="component" value="Unassembled WGS sequence"/>
</dbReference>
<comment type="caution">
    <text evidence="1">The sequence shown here is derived from an EMBL/GenBank/DDBJ whole genome shotgun (WGS) entry which is preliminary data.</text>
</comment>
<keyword evidence="2" id="KW-1185">Reference proteome</keyword>
<evidence type="ECO:0000313" key="2">
    <source>
        <dbReference type="Proteomes" id="UP000186817"/>
    </source>
</evidence>
<protein>
    <submittedName>
        <fullName evidence="1">Uncharacterized protein</fullName>
    </submittedName>
</protein>
<evidence type="ECO:0000313" key="1">
    <source>
        <dbReference type="EMBL" id="OLQ12568.1"/>
    </source>
</evidence>
<accession>A0A1Q9EYP1</accession>
<proteinExistence type="predicted"/>
<dbReference type="AlphaFoldDB" id="A0A1Q9EYP1"/>
<dbReference type="OrthoDB" id="407115at2759"/>
<reference evidence="1 2" key="1">
    <citation type="submission" date="2016-02" db="EMBL/GenBank/DDBJ databases">
        <title>Genome analysis of coral dinoflagellate symbionts highlights evolutionary adaptations to a symbiotic lifestyle.</title>
        <authorList>
            <person name="Aranda M."/>
            <person name="Li Y."/>
            <person name="Liew Y.J."/>
            <person name="Baumgarten S."/>
            <person name="Simakov O."/>
            <person name="Wilson M."/>
            <person name="Piel J."/>
            <person name="Ashoor H."/>
            <person name="Bougouffa S."/>
            <person name="Bajic V.B."/>
            <person name="Ryu T."/>
            <person name="Ravasi T."/>
            <person name="Bayer T."/>
            <person name="Micklem G."/>
            <person name="Kim H."/>
            <person name="Bhak J."/>
            <person name="Lajeunesse T.C."/>
            <person name="Voolstra C.R."/>
        </authorList>
    </citation>
    <scope>NUCLEOTIDE SEQUENCE [LARGE SCALE GENOMIC DNA]</scope>
    <source>
        <strain evidence="1 2">CCMP2467</strain>
    </source>
</reference>
<organism evidence="1 2">
    <name type="scientific">Symbiodinium microadriaticum</name>
    <name type="common">Dinoflagellate</name>
    <name type="synonym">Zooxanthella microadriatica</name>
    <dbReference type="NCBI Taxonomy" id="2951"/>
    <lineage>
        <taxon>Eukaryota</taxon>
        <taxon>Sar</taxon>
        <taxon>Alveolata</taxon>
        <taxon>Dinophyceae</taxon>
        <taxon>Suessiales</taxon>
        <taxon>Symbiodiniaceae</taxon>
        <taxon>Symbiodinium</taxon>
    </lineage>
</organism>